<accession>A0A1I5UW27</accession>
<dbReference type="EMBL" id="FOXI01000015">
    <property type="protein sequence ID" value="SFP99534.1"/>
    <property type="molecule type" value="Genomic_DNA"/>
</dbReference>
<organism evidence="1 2">
    <name type="scientific">Halolamina pelagica</name>
    <dbReference type="NCBI Taxonomy" id="699431"/>
    <lineage>
        <taxon>Archaea</taxon>
        <taxon>Methanobacteriati</taxon>
        <taxon>Methanobacteriota</taxon>
        <taxon>Stenosarchaea group</taxon>
        <taxon>Halobacteria</taxon>
        <taxon>Halobacteriales</taxon>
        <taxon>Haloferacaceae</taxon>
    </lineage>
</organism>
<keyword evidence="2" id="KW-1185">Reference proteome</keyword>
<evidence type="ECO:0000313" key="2">
    <source>
        <dbReference type="Proteomes" id="UP000183769"/>
    </source>
</evidence>
<dbReference type="OrthoDB" id="210968at2157"/>
<sequence length="135" mass="14264">MATYTADAVSLLGYLVDALPRAADQAFAEAEAGETVMQAPSTALAEVLYSVSRDKDVRGVPLRGTPEDARQALVGNGPVSVAPVDEAELVEYAQVVDEFSIHDGLIVASHRAQDTDAILTTDGAIRDAGYDTVWE</sequence>
<dbReference type="AlphaFoldDB" id="A0A1I5UW27"/>
<reference evidence="2" key="1">
    <citation type="submission" date="2016-10" db="EMBL/GenBank/DDBJ databases">
        <authorList>
            <person name="Varghese N."/>
            <person name="Submissions S."/>
        </authorList>
    </citation>
    <scope>NUCLEOTIDE SEQUENCE [LARGE SCALE GENOMIC DNA]</scope>
    <source>
        <strain evidence="2">CGMCC 1.10329</strain>
    </source>
</reference>
<name>A0A1I5UW27_9EURY</name>
<dbReference type="Proteomes" id="UP000183769">
    <property type="component" value="Unassembled WGS sequence"/>
</dbReference>
<gene>
    <name evidence="1" type="ORF">SAMN05216277_1156</name>
</gene>
<evidence type="ECO:0000313" key="1">
    <source>
        <dbReference type="EMBL" id="SFP99534.1"/>
    </source>
</evidence>
<proteinExistence type="predicted"/>
<dbReference type="RefSeq" id="WP_074879763.1">
    <property type="nucleotide sequence ID" value="NZ_FOXI01000015.1"/>
</dbReference>
<protein>
    <recommendedName>
        <fullName evidence="3">PIN domain-containing protein</fullName>
    </recommendedName>
</protein>
<evidence type="ECO:0008006" key="3">
    <source>
        <dbReference type="Google" id="ProtNLM"/>
    </source>
</evidence>